<sequence>MHIKQSAYRHGISPDDMEHAIRNPLYIYEGDGYDIFIGGGRDGTLLEVAVNDNGDIFHAMKARRKFLDRKGL</sequence>
<organism evidence="1 4">
    <name type="scientific">Actinotignum timonense</name>
    <dbReference type="NCBI Taxonomy" id="1870995"/>
    <lineage>
        <taxon>Bacteria</taxon>
        <taxon>Bacillati</taxon>
        <taxon>Actinomycetota</taxon>
        <taxon>Actinomycetes</taxon>
        <taxon>Actinomycetales</taxon>
        <taxon>Actinomycetaceae</taxon>
        <taxon>Actinotignum</taxon>
    </lineage>
</organism>
<comment type="caution">
    <text evidence="1">The sequence shown here is derived from an EMBL/GenBank/DDBJ whole genome shotgun (WGS) entry which is preliminary data.</text>
</comment>
<evidence type="ECO:0000313" key="1">
    <source>
        <dbReference type="EMBL" id="MDY5141344.1"/>
    </source>
</evidence>
<dbReference type="Proteomes" id="UP001288320">
    <property type="component" value="Unassembled WGS sequence"/>
</dbReference>
<accession>A0AAW9HHQ7</accession>
<dbReference type="Proteomes" id="UP001284901">
    <property type="component" value="Unassembled WGS sequence"/>
</dbReference>
<keyword evidence="3" id="KW-1185">Reference proteome</keyword>
<dbReference type="EMBL" id="JAWNFV010000021">
    <property type="protein sequence ID" value="MDY5141344.1"/>
    <property type="molecule type" value="Genomic_DNA"/>
</dbReference>
<dbReference type="RefSeq" id="WP_087070231.1">
    <property type="nucleotide sequence ID" value="NZ_CAUPFC010000010.1"/>
</dbReference>
<reference evidence="1 3" key="1">
    <citation type="submission" date="2023-10" db="EMBL/GenBank/DDBJ databases">
        <title>Whole Genome based description of the genera Actinobaculum and Actinotignum reveals a complex phylogenetic relationship within the species included in the genus Actinotignum.</title>
        <authorList>
            <person name="Jensen C.S."/>
            <person name="Dargis R."/>
            <person name="Kemp M."/>
            <person name="Christensen J.J."/>
        </authorList>
    </citation>
    <scope>NUCLEOTIDE SEQUENCE</scope>
    <source>
        <strain evidence="2 3">SLA_B089</strain>
        <strain evidence="1">SLA_B245</strain>
    </source>
</reference>
<protein>
    <recommendedName>
        <fullName evidence="5">Toxin</fullName>
    </recommendedName>
</protein>
<evidence type="ECO:0000313" key="4">
    <source>
        <dbReference type="Proteomes" id="UP001288320"/>
    </source>
</evidence>
<dbReference type="AlphaFoldDB" id="A0AAW9HHQ7"/>
<dbReference type="GeneID" id="92813165"/>
<dbReference type="EMBL" id="JAWNFY010000030">
    <property type="protein sequence ID" value="MDY5147119.1"/>
    <property type="molecule type" value="Genomic_DNA"/>
</dbReference>
<evidence type="ECO:0000313" key="2">
    <source>
        <dbReference type="EMBL" id="MDY5147119.1"/>
    </source>
</evidence>
<evidence type="ECO:0000313" key="3">
    <source>
        <dbReference type="Proteomes" id="UP001284901"/>
    </source>
</evidence>
<proteinExistence type="predicted"/>
<gene>
    <name evidence="1" type="ORF">R6G74_08510</name>
    <name evidence="2" type="ORF">R6P33_08830</name>
</gene>
<evidence type="ECO:0008006" key="5">
    <source>
        <dbReference type="Google" id="ProtNLM"/>
    </source>
</evidence>
<name>A0AAW9HHQ7_9ACTO</name>